<dbReference type="InterPro" id="IPR036778">
    <property type="entry name" value="OHCU_decarboxylase_sf"/>
</dbReference>
<feature type="domain" description="Oxo-4-hydroxy-4-carboxy-5-ureidoimidazoline decarboxylase" evidence="8">
    <location>
        <begin position="6"/>
        <end position="155"/>
    </location>
</feature>
<evidence type="ECO:0000313" key="9">
    <source>
        <dbReference type="EMBL" id="TFD82306.1"/>
    </source>
</evidence>
<evidence type="ECO:0000256" key="7">
    <source>
        <dbReference type="SAM" id="MobiDB-lite"/>
    </source>
</evidence>
<evidence type="ECO:0000256" key="3">
    <source>
        <dbReference type="ARBA" id="ARBA00012257"/>
    </source>
</evidence>
<keyword evidence="6 9" id="KW-0456">Lyase</keyword>
<organism evidence="9 10">
    <name type="scientific">Cryobacterium psychrophilum</name>
    <dbReference type="NCBI Taxonomy" id="41988"/>
    <lineage>
        <taxon>Bacteria</taxon>
        <taxon>Bacillati</taxon>
        <taxon>Actinomycetota</taxon>
        <taxon>Actinomycetes</taxon>
        <taxon>Micrococcales</taxon>
        <taxon>Microbacteriaceae</taxon>
        <taxon>Cryobacterium</taxon>
    </lineage>
</organism>
<feature type="region of interest" description="Disordered" evidence="7">
    <location>
        <begin position="61"/>
        <end position="90"/>
    </location>
</feature>
<evidence type="ECO:0000256" key="4">
    <source>
        <dbReference type="ARBA" id="ARBA00022631"/>
    </source>
</evidence>
<reference evidence="9 10" key="1">
    <citation type="submission" date="2019-03" db="EMBL/GenBank/DDBJ databases">
        <title>Genomics of glacier-inhabiting Cryobacterium strains.</title>
        <authorList>
            <person name="Liu Q."/>
            <person name="Xin Y.-H."/>
        </authorList>
    </citation>
    <scope>NUCLEOTIDE SEQUENCE [LARGE SCALE GENOMIC DNA]</scope>
    <source>
        <strain evidence="9 10">CGMCC 1.4292</strain>
    </source>
</reference>
<dbReference type="GO" id="GO:0019628">
    <property type="term" value="P:urate catabolic process"/>
    <property type="evidence" value="ECO:0007669"/>
    <property type="project" value="TreeGrafter"/>
</dbReference>
<dbReference type="RefSeq" id="WP_134171691.1">
    <property type="nucleotide sequence ID" value="NZ_SODI01000001.1"/>
</dbReference>
<dbReference type="NCBIfam" id="NF010372">
    <property type="entry name" value="PRK13798.1"/>
    <property type="match status" value="1"/>
</dbReference>
<evidence type="ECO:0000256" key="1">
    <source>
        <dbReference type="ARBA" id="ARBA00001163"/>
    </source>
</evidence>
<dbReference type="EMBL" id="SOHQ01000001">
    <property type="protein sequence ID" value="TFD82306.1"/>
    <property type="molecule type" value="Genomic_DNA"/>
</dbReference>
<dbReference type="GO" id="GO:0006144">
    <property type="term" value="P:purine nucleobase metabolic process"/>
    <property type="evidence" value="ECO:0007669"/>
    <property type="project" value="UniProtKB-KW"/>
</dbReference>
<dbReference type="Gene3D" id="1.10.3330.10">
    <property type="entry name" value="Oxo-4-hydroxy-4-carboxy-5-ureidoimidazoline decarboxylase"/>
    <property type="match status" value="1"/>
</dbReference>
<comment type="pathway">
    <text evidence="2">Purine metabolism; urate degradation; (S)-allantoin from urate: step 3/3.</text>
</comment>
<dbReference type="Proteomes" id="UP000298218">
    <property type="component" value="Unassembled WGS sequence"/>
</dbReference>
<accession>A0A4Y8KSX3</accession>
<sequence length="163" mass="17671">MKTVGAQELRGWLESCLAVPRWVDGVLARGPFNAPADLLLAAREEATPLSPAEIEQALSGHPRIGEAAAGDSQASQFSRGEQQSVDAHDEAVDEAVAEGNRAYEERFGRIFLIRAAGRSRTEILTELNRRLELDDAAELTNVTNELRDIALLRLARLAAQPSG</sequence>
<dbReference type="PANTHER" id="PTHR43466">
    <property type="entry name" value="2-OXO-4-HYDROXY-4-CARBOXY-5-UREIDOIMIDAZOLINE DECARBOXYLASE-RELATED"/>
    <property type="match status" value="1"/>
</dbReference>
<proteinExistence type="predicted"/>
<dbReference type="NCBIfam" id="TIGR03180">
    <property type="entry name" value="UraD_2"/>
    <property type="match status" value="1"/>
</dbReference>
<evidence type="ECO:0000256" key="2">
    <source>
        <dbReference type="ARBA" id="ARBA00004754"/>
    </source>
</evidence>
<protein>
    <recommendedName>
        <fullName evidence="3">2-oxo-4-hydroxy-4-carboxy-5-ureidoimidazoline decarboxylase</fullName>
        <ecNumber evidence="3">4.1.1.97</ecNumber>
    </recommendedName>
</protein>
<dbReference type="EC" id="4.1.1.97" evidence="3"/>
<gene>
    <name evidence="9" type="primary">uraD</name>
    <name evidence="9" type="ORF">E3T53_00040</name>
</gene>
<evidence type="ECO:0000256" key="6">
    <source>
        <dbReference type="ARBA" id="ARBA00023239"/>
    </source>
</evidence>
<dbReference type="InterPro" id="IPR017595">
    <property type="entry name" value="OHCU_decarboxylase-2"/>
</dbReference>
<evidence type="ECO:0000256" key="5">
    <source>
        <dbReference type="ARBA" id="ARBA00022793"/>
    </source>
</evidence>
<comment type="catalytic activity">
    <reaction evidence="1">
        <text>5-hydroxy-2-oxo-4-ureido-2,5-dihydro-1H-imidazole-5-carboxylate + H(+) = (S)-allantoin + CO2</text>
        <dbReference type="Rhea" id="RHEA:26301"/>
        <dbReference type="ChEBI" id="CHEBI:15378"/>
        <dbReference type="ChEBI" id="CHEBI:15678"/>
        <dbReference type="ChEBI" id="CHEBI:16526"/>
        <dbReference type="ChEBI" id="CHEBI:58639"/>
        <dbReference type="EC" id="4.1.1.97"/>
    </reaction>
</comment>
<keyword evidence="4" id="KW-0659">Purine metabolism</keyword>
<name>A0A4Y8KSX3_9MICO</name>
<dbReference type="OrthoDB" id="5243781at2"/>
<feature type="compositionally biased region" description="Polar residues" evidence="7">
    <location>
        <begin position="72"/>
        <end position="84"/>
    </location>
</feature>
<dbReference type="InterPro" id="IPR018020">
    <property type="entry name" value="OHCU_decarboxylase"/>
</dbReference>
<evidence type="ECO:0000313" key="10">
    <source>
        <dbReference type="Proteomes" id="UP000298218"/>
    </source>
</evidence>
<dbReference type="SUPFAM" id="SSF158694">
    <property type="entry name" value="UraD-Like"/>
    <property type="match status" value="1"/>
</dbReference>
<keyword evidence="10" id="KW-1185">Reference proteome</keyword>
<keyword evidence="5" id="KW-0210">Decarboxylase</keyword>
<evidence type="ECO:0000259" key="8">
    <source>
        <dbReference type="Pfam" id="PF09349"/>
    </source>
</evidence>
<comment type="caution">
    <text evidence="9">The sequence shown here is derived from an EMBL/GenBank/DDBJ whole genome shotgun (WGS) entry which is preliminary data.</text>
</comment>
<dbReference type="Pfam" id="PF09349">
    <property type="entry name" value="OHCU_decarbox"/>
    <property type="match status" value="1"/>
</dbReference>
<dbReference type="AlphaFoldDB" id="A0A4Y8KSX3"/>
<dbReference type="GO" id="GO:0051997">
    <property type="term" value="F:2-oxo-4-hydroxy-4-carboxy-5-ureidoimidazoline decarboxylase activity"/>
    <property type="evidence" value="ECO:0007669"/>
    <property type="project" value="UniProtKB-EC"/>
</dbReference>
<dbReference type="PANTHER" id="PTHR43466:SF1">
    <property type="entry name" value="2-OXO-4-HYDROXY-4-CARBOXY-5-UREIDOIMIDAZOLINE DECARBOXYLASE-RELATED"/>
    <property type="match status" value="1"/>
</dbReference>